<evidence type="ECO:0000313" key="3">
    <source>
        <dbReference type="EMBL" id="NBI30514.1"/>
    </source>
</evidence>
<evidence type="ECO:0000259" key="2">
    <source>
        <dbReference type="Pfam" id="PF00403"/>
    </source>
</evidence>
<dbReference type="InterPro" id="IPR006121">
    <property type="entry name" value="HMA_dom"/>
</dbReference>
<protein>
    <submittedName>
        <fullName evidence="3">Heavy-metal-associated domain-containing protein</fullName>
    </submittedName>
</protein>
<sequence>MVRNIYHECNEIKDVREQSDVFFSTHYIRSNIHICDILDVHTKMIYYFEEAYNMKFRPIPILVTLVISFSVLFGGWSLYNSYALTNPMTDIISNIDGVNEVNTAFDADQVTIELTLDPNISIREVIQQIEAEGKSVINDREVTYHIQDDSNHKIDEWWSSSLFDVAQAMENKQYGDIPLKLEQQIHELEGLEVKTEIDDSNVYVQLKLDEHFKVIILPRTPAELEVW</sequence>
<dbReference type="EMBL" id="SIJB01000032">
    <property type="protein sequence ID" value="NBI30514.1"/>
    <property type="molecule type" value="Genomic_DNA"/>
</dbReference>
<evidence type="ECO:0000256" key="1">
    <source>
        <dbReference type="SAM" id="Phobius"/>
    </source>
</evidence>
<comment type="caution">
    <text evidence="3">The sequence shown here is derived from an EMBL/GenBank/DDBJ whole genome shotgun (WGS) entry which is preliminary data.</text>
</comment>
<proteinExistence type="predicted"/>
<gene>
    <name evidence="3" type="ORF">ERL59_16315</name>
</gene>
<reference evidence="3 4" key="1">
    <citation type="submission" date="2019-01" db="EMBL/GenBank/DDBJ databases">
        <title>Chengkuizengella sp. nov., isolated from deep-sea sediment of East Pacific Ocean.</title>
        <authorList>
            <person name="Yang J."/>
            <person name="Lai Q."/>
            <person name="Shao Z."/>
        </authorList>
    </citation>
    <scope>NUCLEOTIDE SEQUENCE [LARGE SCALE GENOMIC DNA]</scope>
    <source>
        <strain evidence="3 4">YPA3-1-1</strain>
    </source>
</reference>
<accession>A0A6N9Q7A4</accession>
<keyword evidence="1" id="KW-0812">Transmembrane</keyword>
<keyword evidence="1" id="KW-0472">Membrane</keyword>
<keyword evidence="4" id="KW-1185">Reference proteome</keyword>
<keyword evidence="1" id="KW-1133">Transmembrane helix</keyword>
<organism evidence="3 4">
    <name type="scientific">Chengkuizengella marina</name>
    <dbReference type="NCBI Taxonomy" id="2507566"/>
    <lineage>
        <taxon>Bacteria</taxon>
        <taxon>Bacillati</taxon>
        <taxon>Bacillota</taxon>
        <taxon>Bacilli</taxon>
        <taxon>Bacillales</taxon>
        <taxon>Paenibacillaceae</taxon>
        <taxon>Chengkuizengella</taxon>
    </lineage>
</organism>
<feature type="transmembrane region" description="Helical" evidence="1">
    <location>
        <begin position="59"/>
        <end position="79"/>
    </location>
</feature>
<dbReference type="AlphaFoldDB" id="A0A6N9Q7A4"/>
<feature type="domain" description="HMA" evidence="2">
    <location>
        <begin position="91"/>
        <end position="134"/>
    </location>
</feature>
<dbReference type="Proteomes" id="UP000448943">
    <property type="component" value="Unassembled WGS sequence"/>
</dbReference>
<dbReference type="GO" id="GO:0046872">
    <property type="term" value="F:metal ion binding"/>
    <property type="evidence" value="ECO:0007669"/>
    <property type="project" value="InterPro"/>
</dbReference>
<dbReference type="Pfam" id="PF00403">
    <property type="entry name" value="HMA"/>
    <property type="match status" value="1"/>
</dbReference>
<name>A0A6N9Q7A4_9BACL</name>
<evidence type="ECO:0000313" key="4">
    <source>
        <dbReference type="Proteomes" id="UP000448943"/>
    </source>
</evidence>